<reference evidence="1 2" key="1">
    <citation type="submission" date="2018-05" db="EMBL/GenBank/DDBJ databases">
        <title>The genome of Vibrio coralliilyticus phage YC.</title>
        <authorList>
            <person name="Benler S."/>
        </authorList>
    </citation>
    <scope>NUCLEOTIDE SEQUENCE [LARGE SCALE GENOMIC DNA]</scope>
</reference>
<name>A0A384ZSD2_9CAUD</name>
<sequence>MNNDMLTKAHTGMSHAKLLKQAESMRETIGMVKAEIEEKNVLATIDSMSAHPDVSWPDNGYPFPPISESGQRMDGLMIHAGRQCGKSMLGIKWQLEYELRRREAAAVTWHAERMWGYRLSHTRALDLTVNTGNYWQTRSEYVGYCAINENAAGYITAATIERINKRLGIDNEVSD</sequence>
<accession>A0A384ZSD2</accession>
<dbReference type="EMBL" id="MH375644">
    <property type="protein sequence ID" value="AXC34549.1"/>
    <property type="molecule type" value="Genomic_DNA"/>
</dbReference>
<dbReference type="GeneID" id="55608627"/>
<keyword evidence="2" id="KW-1185">Reference proteome</keyword>
<evidence type="ECO:0000313" key="1">
    <source>
        <dbReference type="EMBL" id="AXC34549.1"/>
    </source>
</evidence>
<evidence type="ECO:0000313" key="2">
    <source>
        <dbReference type="Proteomes" id="UP000260311"/>
    </source>
</evidence>
<dbReference type="Proteomes" id="UP000260311">
    <property type="component" value="Segment"/>
</dbReference>
<proteinExistence type="predicted"/>
<organism evidence="1 2">
    <name type="scientific">Vibrio phage YC</name>
    <dbReference type="NCBI Taxonomy" id="2267403"/>
    <lineage>
        <taxon>Viruses</taxon>
        <taxon>Duplodnaviria</taxon>
        <taxon>Heunggongvirae</taxon>
        <taxon>Uroviricota</taxon>
        <taxon>Caudoviricetes</taxon>
        <taxon>Pantevenvirales</taxon>
        <taxon>Ackermannviridae</taxon>
        <taxon>Campanilevirus</taxon>
        <taxon>Campanilevirus YC</taxon>
    </lineage>
</organism>
<dbReference type="RefSeq" id="YP_009838395.1">
    <property type="nucleotide sequence ID" value="NC_048709.1"/>
</dbReference>
<protein>
    <submittedName>
        <fullName evidence="1">Uncharacterized protein</fullName>
    </submittedName>
</protein>
<dbReference type="KEGG" id="vg:55608627"/>